<dbReference type="AlphaFoldDB" id="X1DJ68"/>
<accession>X1DJ68</accession>
<sequence>MIVDLENVNNVVQILIIKEGLEFYLIAIYKFMPLPFITFVL</sequence>
<name>X1DJ68_9ZZZZ</name>
<comment type="caution">
    <text evidence="1">The sequence shown here is derived from an EMBL/GenBank/DDBJ whole genome shotgun (WGS) entry which is preliminary data.</text>
</comment>
<dbReference type="EMBL" id="BARU01000398">
    <property type="protein sequence ID" value="GAH20247.1"/>
    <property type="molecule type" value="Genomic_DNA"/>
</dbReference>
<organism evidence="1">
    <name type="scientific">marine sediment metagenome</name>
    <dbReference type="NCBI Taxonomy" id="412755"/>
    <lineage>
        <taxon>unclassified sequences</taxon>
        <taxon>metagenomes</taxon>
        <taxon>ecological metagenomes</taxon>
    </lineage>
</organism>
<evidence type="ECO:0000313" key="1">
    <source>
        <dbReference type="EMBL" id="GAH20247.1"/>
    </source>
</evidence>
<protein>
    <submittedName>
        <fullName evidence="1">Uncharacterized protein</fullName>
    </submittedName>
</protein>
<proteinExistence type="predicted"/>
<gene>
    <name evidence="1" type="ORF">S03H2_01380</name>
</gene>
<reference evidence="1" key="1">
    <citation type="journal article" date="2014" name="Front. Microbiol.">
        <title>High frequency of phylogenetically diverse reductive dehalogenase-homologous genes in deep subseafloor sedimentary metagenomes.</title>
        <authorList>
            <person name="Kawai M."/>
            <person name="Futagami T."/>
            <person name="Toyoda A."/>
            <person name="Takaki Y."/>
            <person name="Nishi S."/>
            <person name="Hori S."/>
            <person name="Arai W."/>
            <person name="Tsubouchi T."/>
            <person name="Morono Y."/>
            <person name="Uchiyama I."/>
            <person name="Ito T."/>
            <person name="Fujiyama A."/>
            <person name="Inagaki F."/>
            <person name="Takami H."/>
        </authorList>
    </citation>
    <scope>NUCLEOTIDE SEQUENCE</scope>
    <source>
        <strain evidence="1">Expedition CK06-06</strain>
    </source>
</reference>